<dbReference type="InterPro" id="IPR009091">
    <property type="entry name" value="RCC1/BLIP-II"/>
</dbReference>
<dbReference type="PROSITE" id="PS50012">
    <property type="entry name" value="RCC1_3"/>
    <property type="match status" value="3"/>
</dbReference>
<evidence type="ECO:0000313" key="5">
    <source>
        <dbReference type="Proteomes" id="UP000236333"/>
    </source>
</evidence>
<dbReference type="PROSITE" id="PS50287">
    <property type="entry name" value="SRCR_2"/>
    <property type="match status" value="1"/>
</dbReference>
<dbReference type="Gene3D" id="3.10.250.10">
    <property type="entry name" value="SRCR-like domain"/>
    <property type="match status" value="1"/>
</dbReference>
<dbReference type="Pfam" id="PF13540">
    <property type="entry name" value="RCC1_2"/>
    <property type="match status" value="2"/>
</dbReference>
<sequence length="482" mass="50268">MFSRRPRTQVPQSMPPVGVGYLVYLVLLLLLLGMLGQATRAALVVAKVGYEHACALLNDDGYIGIKYKCFGFSDVGQLTLGDTAAARRGDDPYDPSGVSSHSCIGLGGRVKCWGGNYFGQLGRGDREDHGDEPSEMGTNLPNISLGNHSDVDTYSVYSVPDFLLAVGAYHTCATVQTSYSFSTTRGVKCWGYNWYGQLGLGDQWDRGDDPNEMGDSLAICWGGNMDGQLGLGHSRNIGDGPGEMGDNLPTVDLGTGRTAVAVAAGERHTCAILDDGGVKCWGDNTYYQLGGDLMSSRGSAGSDMGDLLPYVDLGAGRTATSVAAGSKHTCAVLDEGTLKCWGGNALGQLGSEGTTKIWGDSDTDMGNALPSVALGAGQHAAAADGYWLTCCVVTASDASSNLKCFGRSSSLGCGNAELRGGIANDSDNDVGDMGDDLPSISLAGSRRSATATQNGAIRLVGGITPLDGRVEVFYYGTWGTVW</sequence>
<evidence type="ECO:0000256" key="2">
    <source>
        <dbReference type="PROSITE-ProRule" id="PRU00235"/>
    </source>
</evidence>
<feature type="repeat" description="RCC1" evidence="2">
    <location>
        <begin position="108"/>
        <end position="156"/>
    </location>
</feature>
<dbReference type="InterPro" id="IPR036772">
    <property type="entry name" value="SRCR-like_dom_sf"/>
</dbReference>
<dbReference type="SUPFAM" id="SSF50985">
    <property type="entry name" value="RCC1/BLIP-II"/>
    <property type="match status" value="2"/>
</dbReference>
<evidence type="ECO:0000256" key="1">
    <source>
        <dbReference type="ARBA" id="ARBA00023157"/>
    </source>
</evidence>
<keyword evidence="5" id="KW-1185">Reference proteome</keyword>
<accession>A0A2J7ZNK9</accession>
<protein>
    <submittedName>
        <fullName evidence="4">Putative E3 ubiquitin-protein ligase</fullName>
    </submittedName>
</protein>
<name>A0A2J7ZNK9_9CHLO</name>
<proteinExistence type="predicted"/>
<dbReference type="PANTHER" id="PTHR45982:SF1">
    <property type="entry name" value="REGULATOR OF CHROMOSOME CONDENSATION"/>
    <property type="match status" value="1"/>
</dbReference>
<organism evidence="4 5">
    <name type="scientific">Tetrabaena socialis</name>
    <dbReference type="NCBI Taxonomy" id="47790"/>
    <lineage>
        <taxon>Eukaryota</taxon>
        <taxon>Viridiplantae</taxon>
        <taxon>Chlorophyta</taxon>
        <taxon>core chlorophytes</taxon>
        <taxon>Chlorophyceae</taxon>
        <taxon>CS clade</taxon>
        <taxon>Chlamydomonadales</taxon>
        <taxon>Tetrabaenaceae</taxon>
        <taxon>Tetrabaena</taxon>
    </lineage>
</organism>
<dbReference type="EMBL" id="PGGS01000782">
    <property type="protein sequence ID" value="PNH01840.1"/>
    <property type="molecule type" value="Genomic_DNA"/>
</dbReference>
<dbReference type="GO" id="GO:0005085">
    <property type="term" value="F:guanyl-nucleotide exchange factor activity"/>
    <property type="evidence" value="ECO:0007669"/>
    <property type="project" value="TreeGrafter"/>
</dbReference>
<evidence type="ECO:0000313" key="4">
    <source>
        <dbReference type="EMBL" id="PNH01840.1"/>
    </source>
</evidence>
<feature type="domain" description="SRCR" evidence="3">
    <location>
        <begin position="457"/>
        <end position="482"/>
    </location>
</feature>
<feature type="repeat" description="RCC1" evidence="2">
    <location>
        <begin position="276"/>
        <end position="335"/>
    </location>
</feature>
<gene>
    <name evidence="4" type="ORF">TSOC_012236</name>
</gene>
<dbReference type="SUPFAM" id="SSF56487">
    <property type="entry name" value="SRCR-like"/>
    <property type="match status" value="1"/>
</dbReference>
<keyword evidence="1" id="KW-1015">Disulfide bond</keyword>
<dbReference type="InterPro" id="IPR001190">
    <property type="entry name" value="SRCR"/>
</dbReference>
<dbReference type="Proteomes" id="UP000236333">
    <property type="component" value="Unassembled WGS sequence"/>
</dbReference>
<dbReference type="Gene3D" id="2.130.10.30">
    <property type="entry name" value="Regulator of chromosome condensation 1/beta-lactamase-inhibitor protein II"/>
    <property type="match status" value="2"/>
</dbReference>
<evidence type="ECO:0000259" key="3">
    <source>
        <dbReference type="PROSITE" id="PS50287"/>
    </source>
</evidence>
<reference evidence="4 5" key="1">
    <citation type="journal article" date="2017" name="Mol. Biol. Evol.">
        <title>The 4-celled Tetrabaena socialis nuclear genome reveals the essential components for genetic control of cell number at the origin of multicellularity in the volvocine lineage.</title>
        <authorList>
            <person name="Featherston J."/>
            <person name="Arakaki Y."/>
            <person name="Hanschen E.R."/>
            <person name="Ferris P.J."/>
            <person name="Michod R.E."/>
            <person name="Olson B.J.S.C."/>
            <person name="Nozaki H."/>
            <person name="Durand P.M."/>
        </authorList>
    </citation>
    <scope>NUCLEOTIDE SEQUENCE [LARGE SCALE GENOMIC DNA]</scope>
    <source>
        <strain evidence="4 5">NIES-571</strain>
    </source>
</reference>
<dbReference type="GO" id="GO:0016020">
    <property type="term" value="C:membrane"/>
    <property type="evidence" value="ECO:0007669"/>
    <property type="project" value="InterPro"/>
</dbReference>
<dbReference type="InterPro" id="IPR000408">
    <property type="entry name" value="Reg_chr_condens"/>
</dbReference>
<dbReference type="AlphaFoldDB" id="A0A2J7ZNK9"/>
<dbReference type="OrthoDB" id="538768at2759"/>
<feature type="repeat" description="RCC1" evidence="2">
    <location>
        <begin position="216"/>
        <end position="275"/>
    </location>
</feature>
<dbReference type="InterPro" id="IPR051553">
    <property type="entry name" value="Ran_GTPase-activating"/>
</dbReference>
<comment type="caution">
    <text evidence="4">The sequence shown here is derived from an EMBL/GenBank/DDBJ whole genome shotgun (WGS) entry which is preliminary data.</text>
</comment>
<dbReference type="GO" id="GO:0005737">
    <property type="term" value="C:cytoplasm"/>
    <property type="evidence" value="ECO:0007669"/>
    <property type="project" value="TreeGrafter"/>
</dbReference>
<dbReference type="PANTHER" id="PTHR45982">
    <property type="entry name" value="REGULATOR OF CHROMOSOME CONDENSATION"/>
    <property type="match status" value="1"/>
</dbReference>